<dbReference type="AlphaFoldDB" id="F4F0G0"/>
<evidence type="ECO:0000313" key="2">
    <source>
        <dbReference type="EMBL" id="AEC00226.1"/>
    </source>
</evidence>
<dbReference type="KEGG" id="ssg:Selsp_1267"/>
<accession>F4F0G0</accession>
<dbReference type="Pfam" id="PF02464">
    <property type="entry name" value="CinA"/>
    <property type="match status" value="1"/>
</dbReference>
<dbReference type="Proteomes" id="UP000011124">
    <property type="component" value="Chromosome"/>
</dbReference>
<name>F4F0G0_SELS3</name>
<dbReference type="EMBL" id="CP002637">
    <property type="protein sequence ID" value="AEC00226.1"/>
    <property type="molecule type" value="Genomic_DNA"/>
</dbReference>
<organism evidence="2 3">
    <name type="scientific">Selenomonas sputigena (strain ATCC 35185 / DSM 20758 / CCUG 44933 / VPI D19B-28)</name>
    <dbReference type="NCBI Taxonomy" id="546271"/>
    <lineage>
        <taxon>Bacteria</taxon>
        <taxon>Bacillati</taxon>
        <taxon>Bacillota</taxon>
        <taxon>Negativicutes</taxon>
        <taxon>Selenomonadales</taxon>
        <taxon>Selenomonadaceae</taxon>
        <taxon>Selenomonas</taxon>
    </lineage>
</organism>
<proteinExistence type="predicted"/>
<feature type="domain" description="CinA C-terminal" evidence="1">
    <location>
        <begin position="12"/>
        <end position="164"/>
    </location>
</feature>
<dbReference type="SUPFAM" id="SSF142433">
    <property type="entry name" value="CinA-like"/>
    <property type="match status" value="1"/>
</dbReference>
<sequence>MEGCAGMAEERESLEALVGRLLRECGRTIACAESCTGGLLTSRLTDVAGSSAYVMGAVVSYTNEVKASLVGVHEATLKAFGAVSEETAREMAEGVRRAIPANIGVGITGIAGPGGATAEKPVGLVYIAVAAEHMTHAVRHVFSGSRAEVKRQSTEVALAMVRDLLLDVPH</sequence>
<gene>
    <name evidence="2" type="ordered locus">Selsp_1267</name>
</gene>
<evidence type="ECO:0000259" key="1">
    <source>
        <dbReference type="Pfam" id="PF02464"/>
    </source>
</evidence>
<dbReference type="NCBIfam" id="TIGR00199">
    <property type="entry name" value="PncC_domain"/>
    <property type="match status" value="1"/>
</dbReference>
<dbReference type="InterPro" id="IPR036653">
    <property type="entry name" value="CinA-like_C"/>
</dbReference>
<reference evidence="2 3" key="1">
    <citation type="submission" date="2011-04" db="EMBL/GenBank/DDBJ databases">
        <title>The complete genome of Selenomonas sputigena DSM 20758.</title>
        <authorList>
            <consortium name="US DOE Joint Genome Institute (JGI-PGF)"/>
            <person name="Lucas S."/>
            <person name="Copeland A."/>
            <person name="Lapidus A."/>
            <person name="Bruce D."/>
            <person name="Goodwin L."/>
            <person name="Pitluck S."/>
            <person name="Peters L."/>
            <person name="Kyrpides N."/>
            <person name="Mavromatis K."/>
            <person name="Ivanova N."/>
            <person name="Ovchinnikova G."/>
            <person name="Teshima H."/>
            <person name="Detter J.C."/>
            <person name="Tapia R."/>
            <person name="Han C."/>
            <person name="Land M."/>
            <person name="Hauser L."/>
            <person name="Markowitz V."/>
            <person name="Cheng J.-F."/>
            <person name="Hugenholtz P."/>
            <person name="Woyke T."/>
            <person name="Wu D."/>
            <person name="Gronow S."/>
            <person name="Wellnitz S."/>
            <person name="Schneider S."/>
            <person name="Klenk H.-P."/>
            <person name="Eisen J.A."/>
        </authorList>
    </citation>
    <scope>NUCLEOTIDE SEQUENCE [LARGE SCALE GENOMIC DNA]</scope>
    <source>
        <strain evidence="3">ATCC 35185 / DSM 20758 / VPI D19B-28</strain>
    </source>
</reference>
<evidence type="ECO:0000313" key="3">
    <source>
        <dbReference type="Proteomes" id="UP000011124"/>
    </source>
</evidence>
<dbReference type="Gene3D" id="3.90.950.20">
    <property type="entry name" value="CinA-like"/>
    <property type="match status" value="1"/>
</dbReference>
<dbReference type="HOGENOM" id="CLU_030805_1_2_9"/>
<dbReference type="InterPro" id="IPR008136">
    <property type="entry name" value="CinA_C"/>
</dbReference>
<keyword evidence="3" id="KW-1185">Reference proteome</keyword>
<protein>
    <submittedName>
        <fullName evidence="2">CinA domain protein</fullName>
    </submittedName>
</protein>